<protein>
    <submittedName>
        <fullName evidence="1">Uncharacterized protein</fullName>
    </submittedName>
</protein>
<proteinExistence type="predicted"/>
<dbReference type="HOGENOM" id="CLU_065964_0_0_10"/>
<sequence length="387" mass="44977">MVKKRGEKFTIKIVYRNFDGEKAAFYSGNAMRQRNKKHPYLEHLLKSAHPITLAANSKVLILSDLHMGNGGRRDEFKRNADLVRTMLESYYLTGGYSLVLNGDVEELFKFKLQHIMQEWDSLYDLFLRFQRNGFFWKTYGNHDAALVDEKEYKLASAMVHSLKFYYGNETMLLFHGHQASELLWETYPLISSTAVFVIKYIAKPMGIRNKTSAYNSPRRFALEKSIYDFSNQAKILSIIGHTHRPLFESLSKVDFLNFRIEELCRSFPAADDERRTEIRQNISTLKNELDACYQQGKKIGLRSGRYNNITIPSVFNSGCVIGKRGITALEIEGNKIRLVYWFNGKQSRKFKSDRNNRPIELSTTGYYRVVLNEDSLDYVFSRIHLLA</sequence>
<name>Q3ARE3_CHLCH</name>
<dbReference type="KEGG" id="cch:Cag_1170"/>
<organism evidence="1">
    <name type="scientific">Chlorobium chlorochromatii (strain CaD3)</name>
    <dbReference type="NCBI Taxonomy" id="340177"/>
    <lineage>
        <taxon>Bacteria</taxon>
        <taxon>Pseudomonadati</taxon>
        <taxon>Chlorobiota</taxon>
        <taxon>Chlorobiia</taxon>
        <taxon>Chlorobiales</taxon>
        <taxon>Chlorobiaceae</taxon>
        <taxon>Chlorobium/Pelodictyon group</taxon>
        <taxon>Chlorobium</taxon>
    </lineage>
</organism>
<evidence type="ECO:0000313" key="1">
    <source>
        <dbReference type="EMBL" id="ABB28432.1"/>
    </source>
</evidence>
<accession>Q3ARE3</accession>
<dbReference type="Gene3D" id="3.60.21.10">
    <property type="match status" value="1"/>
</dbReference>
<dbReference type="SUPFAM" id="SSF56300">
    <property type="entry name" value="Metallo-dependent phosphatases"/>
    <property type="match status" value="1"/>
</dbReference>
<gene>
    <name evidence="1" type="ordered locus">Cag_1170</name>
</gene>
<dbReference type="eggNOG" id="COG1407">
    <property type="taxonomic scope" value="Bacteria"/>
</dbReference>
<dbReference type="STRING" id="340177.Cag_1170"/>
<dbReference type="EMBL" id="CP000108">
    <property type="protein sequence ID" value="ABB28432.1"/>
    <property type="molecule type" value="Genomic_DNA"/>
</dbReference>
<dbReference type="AlphaFoldDB" id="Q3ARE3"/>
<reference evidence="1" key="1">
    <citation type="submission" date="2005-08" db="EMBL/GenBank/DDBJ databases">
        <title>Complete sequence of Chlorobium chlorochromatii CaD3.</title>
        <authorList>
            <person name="Copeland A."/>
            <person name="Lucas S."/>
            <person name="Lapidus A."/>
            <person name="Barry K."/>
            <person name="Detter J.C."/>
            <person name="Glavina T."/>
            <person name="Hammon N."/>
            <person name="Israni S."/>
            <person name="Pitluck S."/>
            <person name="Bryant D."/>
            <person name="Schmutz J."/>
            <person name="Larimer F."/>
            <person name="Land M."/>
            <person name="Kyrpides N."/>
            <person name="Ivanova N."/>
            <person name="Richardson P."/>
        </authorList>
    </citation>
    <scope>NUCLEOTIDE SEQUENCE [LARGE SCALE GENOMIC DNA]</scope>
    <source>
        <strain evidence="1">CaD3</strain>
    </source>
</reference>
<dbReference type="InterPro" id="IPR029052">
    <property type="entry name" value="Metallo-depent_PP-like"/>
</dbReference>